<dbReference type="PANTHER" id="PTHR48111:SF1">
    <property type="entry name" value="TWO-COMPONENT RESPONSE REGULATOR ORR33"/>
    <property type="match status" value="1"/>
</dbReference>
<dbReference type="SUPFAM" id="SSF52172">
    <property type="entry name" value="CheY-like"/>
    <property type="match status" value="1"/>
</dbReference>
<comment type="caution">
    <text evidence="10">The sequence shown here is derived from an EMBL/GenBank/DDBJ whole genome shotgun (WGS) entry which is preliminary data.</text>
</comment>
<proteinExistence type="predicted"/>
<dbReference type="SMART" id="SM00448">
    <property type="entry name" value="REC"/>
    <property type="match status" value="1"/>
</dbReference>
<gene>
    <name evidence="10" type="ORF">ACFOWZ_43650</name>
</gene>
<reference evidence="11" key="1">
    <citation type="journal article" date="2019" name="Int. J. Syst. Evol. Microbiol.">
        <title>The Global Catalogue of Microorganisms (GCM) 10K type strain sequencing project: providing services to taxonomists for standard genome sequencing and annotation.</title>
        <authorList>
            <consortium name="The Broad Institute Genomics Platform"/>
            <consortium name="The Broad Institute Genome Sequencing Center for Infectious Disease"/>
            <person name="Wu L."/>
            <person name="Ma J."/>
        </authorList>
    </citation>
    <scope>NUCLEOTIDE SEQUENCE [LARGE SCALE GENOMIC DNA]</scope>
    <source>
        <strain evidence="11">CGMCC 4.7405</strain>
    </source>
</reference>
<feature type="domain" description="Response regulatory" evidence="8">
    <location>
        <begin position="12"/>
        <end position="126"/>
    </location>
</feature>
<dbReference type="InterPro" id="IPR001867">
    <property type="entry name" value="OmpR/PhoB-type_DNA-bd"/>
</dbReference>
<evidence type="ECO:0000256" key="5">
    <source>
        <dbReference type="ARBA" id="ARBA00023163"/>
    </source>
</evidence>
<dbReference type="InterPro" id="IPR016032">
    <property type="entry name" value="Sig_transdc_resp-reg_C-effctor"/>
</dbReference>
<dbReference type="InterPro" id="IPR011006">
    <property type="entry name" value="CheY-like_superfamily"/>
</dbReference>
<dbReference type="Pfam" id="PF00486">
    <property type="entry name" value="Trans_reg_C"/>
    <property type="match status" value="1"/>
</dbReference>
<keyword evidence="5" id="KW-0804">Transcription</keyword>
<evidence type="ECO:0000256" key="7">
    <source>
        <dbReference type="PROSITE-ProRule" id="PRU01091"/>
    </source>
</evidence>
<feature type="modified residue" description="4-aspartylphosphate" evidence="6">
    <location>
        <position position="61"/>
    </location>
</feature>
<keyword evidence="3" id="KW-0805">Transcription regulation</keyword>
<dbReference type="EMBL" id="JBHRZI010000052">
    <property type="protein sequence ID" value="MFC3898406.1"/>
    <property type="molecule type" value="Genomic_DNA"/>
</dbReference>
<evidence type="ECO:0000256" key="1">
    <source>
        <dbReference type="ARBA" id="ARBA00022553"/>
    </source>
</evidence>
<protein>
    <submittedName>
        <fullName evidence="10">Response regulator transcription factor</fullName>
    </submittedName>
</protein>
<keyword evidence="1 6" id="KW-0597">Phosphoprotein</keyword>
<evidence type="ECO:0000313" key="10">
    <source>
        <dbReference type="EMBL" id="MFC3898406.1"/>
    </source>
</evidence>
<evidence type="ECO:0000313" key="11">
    <source>
        <dbReference type="Proteomes" id="UP001595690"/>
    </source>
</evidence>
<evidence type="ECO:0000256" key="6">
    <source>
        <dbReference type="PROSITE-ProRule" id="PRU00169"/>
    </source>
</evidence>
<feature type="domain" description="OmpR/PhoB-type" evidence="9">
    <location>
        <begin position="133"/>
        <end position="226"/>
    </location>
</feature>
<dbReference type="SUPFAM" id="SSF46894">
    <property type="entry name" value="C-terminal effector domain of the bipartite response regulators"/>
    <property type="match status" value="1"/>
</dbReference>
<organism evidence="10 11">
    <name type="scientific">Lentzea rhizosphaerae</name>
    <dbReference type="NCBI Taxonomy" id="2041025"/>
    <lineage>
        <taxon>Bacteria</taxon>
        <taxon>Bacillati</taxon>
        <taxon>Actinomycetota</taxon>
        <taxon>Actinomycetes</taxon>
        <taxon>Pseudonocardiales</taxon>
        <taxon>Pseudonocardiaceae</taxon>
        <taxon>Lentzea</taxon>
    </lineage>
</organism>
<dbReference type="CDD" id="cd00383">
    <property type="entry name" value="trans_reg_C"/>
    <property type="match status" value="1"/>
</dbReference>
<evidence type="ECO:0000259" key="8">
    <source>
        <dbReference type="PROSITE" id="PS50110"/>
    </source>
</evidence>
<dbReference type="Pfam" id="PF00072">
    <property type="entry name" value="Response_reg"/>
    <property type="match status" value="1"/>
</dbReference>
<dbReference type="InterPro" id="IPR001789">
    <property type="entry name" value="Sig_transdc_resp-reg_receiver"/>
</dbReference>
<accession>A0ABV8C939</accession>
<keyword evidence="4 7" id="KW-0238">DNA-binding</keyword>
<dbReference type="PROSITE" id="PS50110">
    <property type="entry name" value="RESPONSE_REGULATORY"/>
    <property type="match status" value="1"/>
</dbReference>
<keyword evidence="11" id="KW-1185">Reference proteome</keyword>
<dbReference type="PANTHER" id="PTHR48111">
    <property type="entry name" value="REGULATOR OF RPOS"/>
    <property type="match status" value="1"/>
</dbReference>
<dbReference type="Gene3D" id="1.10.10.10">
    <property type="entry name" value="Winged helix-like DNA-binding domain superfamily/Winged helix DNA-binding domain"/>
    <property type="match status" value="1"/>
</dbReference>
<name>A0ABV8C939_9PSEU</name>
<evidence type="ECO:0000256" key="3">
    <source>
        <dbReference type="ARBA" id="ARBA00023015"/>
    </source>
</evidence>
<sequence length="227" mass="25172">MSNPAQAPEPIRLLVVEDDREMAAMLAELFVSEGYEVDVALDGQEGVHLALSRKPDIMVLDRGLPAIDGLDLMVRLRRVGVTAKILMLTGRSDVAERVRGLNAGAEDYLGKPFDVDELIARVRALHRRHLEHTDLLPLGQGYLDLRQREVLTSQGGSVELSARECDLLRTLAVAPNVICRRTDLLTQVFPEATSESIVDTYVHYLRRKLGREAIRTVHGLGYRAGSV</sequence>
<dbReference type="SMART" id="SM00862">
    <property type="entry name" value="Trans_reg_C"/>
    <property type="match status" value="1"/>
</dbReference>
<dbReference type="InterPro" id="IPR039420">
    <property type="entry name" value="WalR-like"/>
</dbReference>
<evidence type="ECO:0000256" key="4">
    <source>
        <dbReference type="ARBA" id="ARBA00023125"/>
    </source>
</evidence>
<dbReference type="PROSITE" id="PS51755">
    <property type="entry name" value="OMPR_PHOB"/>
    <property type="match status" value="1"/>
</dbReference>
<evidence type="ECO:0000259" key="9">
    <source>
        <dbReference type="PROSITE" id="PS51755"/>
    </source>
</evidence>
<feature type="DNA-binding region" description="OmpR/PhoB-type" evidence="7">
    <location>
        <begin position="133"/>
        <end position="226"/>
    </location>
</feature>
<evidence type="ECO:0000256" key="2">
    <source>
        <dbReference type="ARBA" id="ARBA00023012"/>
    </source>
</evidence>
<dbReference type="Gene3D" id="3.40.50.2300">
    <property type="match status" value="1"/>
</dbReference>
<dbReference type="Proteomes" id="UP001595690">
    <property type="component" value="Unassembled WGS sequence"/>
</dbReference>
<dbReference type="InterPro" id="IPR036388">
    <property type="entry name" value="WH-like_DNA-bd_sf"/>
</dbReference>
<dbReference type="RefSeq" id="WP_382379882.1">
    <property type="nucleotide sequence ID" value="NZ_JBHRZI010000052.1"/>
</dbReference>
<keyword evidence="2" id="KW-0902">Two-component regulatory system</keyword>